<dbReference type="PANTHER" id="PTHR31422:SF44">
    <property type="entry name" value="GTD-BINDING DOMAIN-CONTAINING PROTEIN"/>
    <property type="match status" value="1"/>
</dbReference>
<accession>A0AAV1XS38</accession>
<evidence type="ECO:0000256" key="7">
    <source>
        <dbReference type="SAM" id="Phobius"/>
    </source>
</evidence>
<sequence>MALQEIHTWTLGSVIRAFIDLVLAYFLLCGSVIAFFASKLCIFFGLYLPCPCKGSFFGYRNSNFCMHKLLFEWPSRKICSIKVMAAERFPFDLGRMKGHSCNVCDKIVEDKTYDSNRLVELEDEASCSSCSDPHLLSLVDKEKYGYDAKGKRVINLKRRPGIRRRRRGNYDFGKFSSAVPSHNLQSEVASTSCLPRNDSISKGQMNKSVTRASEKEVGALDTEDAQTSHDLDEQTCHSYEFNGSMVDSPERDKYSSSSENYLSDAQDNIHVVGNEENHIKMLENALAEEKAAYAALYLDLEKERAAAATSADEAIAMISRLQEEKATIEMEMRQYQRMIEERVNYDEEEMNILQDMLIRREMENHFLEKELEAYRKLDSRGSDQLNGKPKVLFDEWGQRPAIETREDPLQSESTTMPMVEKDKISNSSSNYIVAQTCINTEVGGEPEKNTQQKDPAHGNLHSSIYDAEPDVLDVHVIDENIEHKEEENEKIRCSSVSTDSNEPGNRNFDFGGNCPRTSKTVSDTSVTGPTSQLSMLASARCKSLPFDSGSDPSPAVHNEKLKIDKEIEFLGERLRMVQLEKEKLSLFAENGESEKGQLKLMAEITDYRLQIKQLRNPLRGTSLPPSSAKVSLRKRRSDIASLETSESS</sequence>
<evidence type="ECO:0000256" key="5">
    <source>
        <dbReference type="SAM" id="Coils"/>
    </source>
</evidence>
<dbReference type="PANTHER" id="PTHR31422">
    <property type="entry name" value="BNAANNG28530D PROTEIN"/>
    <property type="match status" value="1"/>
</dbReference>
<organism evidence="9 10">
    <name type="scientific">Lupinus luteus</name>
    <name type="common">European yellow lupine</name>
    <dbReference type="NCBI Taxonomy" id="3873"/>
    <lineage>
        <taxon>Eukaryota</taxon>
        <taxon>Viridiplantae</taxon>
        <taxon>Streptophyta</taxon>
        <taxon>Embryophyta</taxon>
        <taxon>Tracheophyta</taxon>
        <taxon>Spermatophyta</taxon>
        <taxon>Magnoliopsida</taxon>
        <taxon>eudicotyledons</taxon>
        <taxon>Gunneridae</taxon>
        <taxon>Pentapetalae</taxon>
        <taxon>rosids</taxon>
        <taxon>fabids</taxon>
        <taxon>Fabales</taxon>
        <taxon>Fabaceae</taxon>
        <taxon>Papilionoideae</taxon>
        <taxon>50 kb inversion clade</taxon>
        <taxon>genistoids sensu lato</taxon>
        <taxon>core genistoids</taxon>
        <taxon>Genisteae</taxon>
        <taxon>Lupinus</taxon>
    </lineage>
</organism>
<dbReference type="Pfam" id="PF04576">
    <property type="entry name" value="Zein-binding"/>
    <property type="match status" value="1"/>
</dbReference>
<keyword evidence="5" id="KW-0175">Coiled coil</keyword>
<evidence type="ECO:0000256" key="4">
    <source>
        <dbReference type="ARBA" id="ARBA00023136"/>
    </source>
</evidence>
<feature type="domain" description="GTD-binding" evidence="8">
    <location>
        <begin position="277"/>
        <end position="375"/>
    </location>
</feature>
<feature type="compositionally biased region" description="Polar residues" evidence="6">
    <location>
        <begin position="515"/>
        <end position="529"/>
    </location>
</feature>
<gene>
    <name evidence="9" type="ORF">LLUT_LOCUS25476</name>
</gene>
<feature type="compositionally biased region" description="Polar residues" evidence="6">
    <location>
        <begin position="195"/>
        <end position="211"/>
    </location>
</feature>
<name>A0AAV1XS38_LUPLU</name>
<dbReference type="PROSITE" id="PS51775">
    <property type="entry name" value="GTD_BINDING"/>
    <property type="match status" value="1"/>
</dbReference>
<dbReference type="GO" id="GO:0080115">
    <property type="term" value="F:myosin XI tail binding"/>
    <property type="evidence" value="ECO:0007669"/>
    <property type="project" value="UniProtKB-ARBA"/>
</dbReference>
<feature type="region of interest" description="Disordered" evidence="6">
    <location>
        <begin position="195"/>
        <end position="231"/>
    </location>
</feature>
<keyword evidence="10" id="KW-1185">Reference proteome</keyword>
<evidence type="ECO:0000313" key="9">
    <source>
        <dbReference type="EMBL" id="CAL0324416.1"/>
    </source>
</evidence>
<dbReference type="Proteomes" id="UP001497480">
    <property type="component" value="Unassembled WGS sequence"/>
</dbReference>
<keyword evidence="3 7" id="KW-1133">Transmembrane helix</keyword>
<proteinExistence type="predicted"/>
<feature type="region of interest" description="Disordered" evidence="6">
    <location>
        <begin position="485"/>
        <end position="529"/>
    </location>
</feature>
<evidence type="ECO:0000313" key="10">
    <source>
        <dbReference type="Proteomes" id="UP001497480"/>
    </source>
</evidence>
<reference evidence="9 10" key="1">
    <citation type="submission" date="2024-03" db="EMBL/GenBank/DDBJ databases">
        <authorList>
            <person name="Martinez-Hernandez J."/>
        </authorList>
    </citation>
    <scope>NUCLEOTIDE SEQUENCE [LARGE SCALE GENOMIC DNA]</scope>
</reference>
<dbReference type="InterPro" id="IPR007656">
    <property type="entry name" value="GTD-bd"/>
</dbReference>
<feature type="coiled-coil region" evidence="5">
    <location>
        <begin position="272"/>
        <end position="348"/>
    </location>
</feature>
<feature type="region of interest" description="Disordered" evidence="6">
    <location>
        <begin position="616"/>
        <end position="648"/>
    </location>
</feature>
<comment type="subcellular location">
    <subcellularLocation>
        <location evidence="1">Membrane</location>
    </subcellularLocation>
</comment>
<evidence type="ECO:0000256" key="1">
    <source>
        <dbReference type="ARBA" id="ARBA00004370"/>
    </source>
</evidence>
<dbReference type="EMBL" id="CAXHTB010000018">
    <property type="protein sequence ID" value="CAL0324416.1"/>
    <property type="molecule type" value="Genomic_DNA"/>
</dbReference>
<protein>
    <recommendedName>
        <fullName evidence="8">GTD-binding domain-containing protein</fullName>
    </recommendedName>
</protein>
<feature type="compositionally biased region" description="Polar residues" evidence="6">
    <location>
        <begin position="494"/>
        <end position="504"/>
    </location>
</feature>
<evidence type="ECO:0000256" key="6">
    <source>
        <dbReference type="SAM" id="MobiDB-lite"/>
    </source>
</evidence>
<dbReference type="AlphaFoldDB" id="A0AAV1XS38"/>
<evidence type="ECO:0000259" key="8">
    <source>
        <dbReference type="PROSITE" id="PS51775"/>
    </source>
</evidence>
<keyword evidence="2 7" id="KW-0812">Transmembrane</keyword>
<comment type="caution">
    <text evidence="9">The sequence shown here is derived from an EMBL/GenBank/DDBJ whole genome shotgun (WGS) entry which is preliminary data.</text>
</comment>
<keyword evidence="4 7" id="KW-0472">Membrane</keyword>
<feature type="transmembrane region" description="Helical" evidence="7">
    <location>
        <begin position="21"/>
        <end position="48"/>
    </location>
</feature>
<evidence type="ECO:0000256" key="2">
    <source>
        <dbReference type="ARBA" id="ARBA00022692"/>
    </source>
</evidence>
<evidence type="ECO:0000256" key="3">
    <source>
        <dbReference type="ARBA" id="ARBA00022989"/>
    </source>
</evidence>
<dbReference type="GO" id="GO:0016020">
    <property type="term" value="C:membrane"/>
    <property type="evidence" value="ECO:0007669"/>
    <property type="project" value="UniProtKB-SubCell"/>
</dbReference>